<sequence>MGQDAITDAEPRATALPLPQPLEVEVMALTSIVTDLVQAIERAAPGLLDKTLAIARIRAQMLDRGEPEVVPGEPMVQAHKIRLLELALGRTPTIS</sequence>
<evidence type="ECO:0000313" key="1">
    <source>
        <dbReference type="EMBL" id="PZR37199.1"/>
    </source>
</evidence>
<proteinExistence type="predicted"/>
<evidence type="ECO:0000313" key="2">
    <source>
        <dbReference type="Proteomes" id="UP000249393"/>
    </source>
</evidence>
<organism evidence="1 2">
    <name type="scientific">Caulobacter segnis</name>
    <dbReference type="NCBI Taxonomy" id="88688"/>
    <lineage>
        <taxon>Bacteria</taxon>
        <taxon>Pseudomonadati</taxon>
        <taxon>Pseudomonadota</taxon>
        <taxon>Alphaproteobacteria</taxon>
        <taxon>Caulobacterales</taxon>
        <taxon>Caulobacteraceae</taxon>
        <taxon>Caulobacter</taxon>
    </lineage>
</organism>
<protein>
    <submittedName>
        <fullName evidence="1">Uncharacterized protein</fullName>
    </submittedName>
</protein>
<name>A0A2W5VBC3_9CAUL</name>
<dbReference type="EMBL" id="QFQZ01000002">
    <property type="protein sequence ID" value="PZR37199.1"/>
    <property type="molecule type" value="Genomic_DNA"/>
</dbReference>
<accession>A0A2W5VBC3</accession>
<comment type="caution">
    <text evidence="1">The sequence shown here is derived from an EMBL/GenBank/DDBJ whole genome shotgun (WGS) entry which is preliminary data.</text>
</comment>
<reference evidence="1 2" key="1">
    <citation type="submission" date="2017-08" db="EMBL/GenBank/DDBJ databases">
        <title>Infants hospitalized years apart are colonized by the same room-sourced microbial strains.</title>
        <authorList>
            <person name="Brooks B."/>
            <person name="Olm M.R."/>
            <person name="Firek B.A."/>
            <person name="Baker R."/>
            <person name="Thomas B.C."/>
            <person name="Morowitz M.J."/>
            <person name="Banfield J.F."/>
        </authorList>
    </citation>
    <scope>NUCLEOTIDE SEQUENCE [LARGE SCALE GENOMIC DNA]</scope>
    <source>
        <strain evidence="1">S2_003_000_R2_4</strain>
    </source>
</reference>
<gene>
    <name evidence="1" type="ORF">DI526_01395</name>
</gene>
<dbReference type="Proteomes" id="UP000249393">
    <property type="component" value="Unassembled WGS sequence"/>
</dbReference>
<dbReference type="AlphaFoldDB" id="A0A2W5VBC3"/>